<comment type="caution">
    <text evidence="2">The sequence shown here is derived from an EMBL/GenBank/DDBJ whole genome shotgun (WGS) entry which is preliminary data.</text>
</comment>
<gene>
    <name evidence="2" type="ORF">Sxan_01660</name>
</gene>
<feature type="signal peptide" evidence="1">
    <location>
        <begin position="1"/>
        <end position="27"/>
    </location>
</feature>
<evidence type="ECO:0008006" key="4">
    <source>
        <dbReference type="Google" id="ProtNLM"/>
    </source>
</evidence>
<feature type="chain" id="PRO_5038592446" description="Secreted protein" evidence="1">
    <location>
        <begin position="28"/>
        <end position="159"/>
    </location>
</feature>
<sequence length="159" mass="15649">MHRLPRTTAALIALGVSALAAAPTATAQPLVAPAATCTVSAPDSTGRVSLSGEGFTTGTALLSSPGAATTTFEVPDGGAFRIGSKADDRYAVTQGGSTTPCAGGTKAPTTPGTTYKAGLTAGWDAVADNCDARPPASANKAFSDGWTKGAAVAKETFCQ</sequence>
<dbReference type="Proteomes" id="UP000600026">
    <property type="component" value="Unassembled WGS sequence"/>
</dbReference>
<evidence type="ECO:0000256" key="1">
    <source>
        <dbReference type="SAM" id="SignalP"/>
    </source>
</evidence>
<dbReference type="EMBL" id="BNEE01000002">
    <property type="protein sequence ID" value="GHI82802.1"/>
    <property type="molecule type" value="Genomic_DNA"/>
</dbReference>
<keyword evidence="3" id="KW-1185">Reference proteome</keyword>
<dbReference type="OrthoDB" id="4235118at2"/>
<dbReference type="AlphaFoldDB" id="A0A919LD02"/>
<keyword evidence="1" id="KW-0732">Signal</keyword>
<evidence type="ECO:0000313" key="2">
    <source>
        <dbReference type="EMBL" id="GHI82802.1"/>
    </source>
</evidence>
<organism evidence="2 3">
    <name type="scientific">Streptomyces xanthophaeus</name>
    <dbReference type="NCBI Taxonomy" id="67385"/>
    <lineage>
        <taxon>Bacteria</taxon>
        <taxon>Bacillati</taxon>
        <taxon>Actinomycetota</taxon>
        <taxon>Actinomycetes</taxon>
        <taxon>Kitasatosporales</taxon>
        <taxon>Streptomycetaceae</taxon>
        <taxon>Streptomyces</taxon>
    </lineage>
</organism>
<protein>
    <recommendedName>
        <fullName evidence="4">Secreted protein</fullName>
    </recommendedName>
</protein>
<reference evidence="2" key="1">
    <citation type="submission" date="2020-09" db="EMBL/GenBank/DDBJ databases">
        <title>Whole genome shotgun sequence of Streptomyces xanthophaeus NBRC 12829.</title>
        <authorList>
            <person name="Komaki H."/>
            <person name="Tamura T."/>
        </authorList>
    </citation>
    <scope>NUCLEOTIDE SEQUENCE</scope>
    <source>
        <strain evidence="2">NBRC 12829</strain>
    </source>
</reference>
<accession>A0A919LD02</accession>
<proteinExistence type="predicted"/>
<dbReference type="RefSeq" id="WP_031147316.1">
    <property type="nucleotide sequence ID" value="NZ_BNEE01000002.1"/>
</dbReference>
<name>A0A919LD02_9ACTN</name>
<evidence type="ECO:0000313" key="3">
    <source>
        <dbReference type="Proteomes" id="UP000600026"/>
    </source>
</evidence>